<evidence type="ECO:0000313" key="3">
    <source>
        <dbReference type="Proteomes" id="UP001187471"/>
    </source>
</evidence>
<dbReference type="AlphaFoldDB" id="A0AA88R8S1"/>
<dbReference type="SUPFAM" id="SSF52047">
    <property type="entry name" value="RNI-like"/>
    <property type="match status" value="1"/>
</dbReference>
<organism evidence="2 3">
    <name type="scientific">Escallonia rubra</name>
    <dbReference type="NCBI Taxonomy" id="112253"/>
    <lineage>
        <taxon>Eukaryota</taxon>
        <taxon>Viridiplantae</taxon>
        <taxon>Streptophyta</taxon>
        <taxon>Embryophyta</taxon>
        <taxon>Tracheophyta</taxon>
        <taxon>Spermatophyta</taxon>
        <taxon>Magnoliopsida</taxon>
        <taxon>eudicotyledons</taxon>
        <taxon>Gunneridae</taxon>
        <taxon>Pentapetalae</taxon>
        <taxon>asterids</taxon>
        <taxon>campanulids</taxon>
        <taxon>Escalloniales</taxon>
        <taxon>Escalloniaceae</taxon>
        <taxon>Escallonia</taxon>
    </lineage>
</organism>
<name>A0AA88R8S1_9ASTE</name>
<dbReference type="Gene3D" id="3.80.10.10">
    <property type="entry name" value="Ribonuclease Inhibitor"/>
    <property type="match status" value="1"/>
</dbReference>
<accession>A0AA88R8S1</accession>
<evidence type="ECO:0000256" key="1">
    <source>
        <dbReference type="SAM" id="Phobius"/>
    </source>
</evidence>
<keyword evidence="1" id="KW-0472">Membrane</keyword>
<proteinExistence type="predicted"/>
<dbReference type="Proteomes" id="UP001187471">
    <property type="component" value="Unassembled WGS sequence"/>
</dbReference>
<keyword evidence="1" id="KW-1133">Transmembrane helix</keyword>
<sequence length="363" mass="39770">MQNGSRSKNIWTRPSLFIRANRRCMTGSWTLDGRLALAARRTQIGELLEAEEVGEAGQGEVEGCELLPYRLVGNCDEVVGVIEGFVTDFAPVCNVGSETELCVVGDCSVTRSGAMIDAGQGGRRSDCSSSQLRRLRLAYCDDRFSSGAFIEAFKNLPLLEDIHIYYTSISKEAIEVAGHFRPLNGDDEALAIAENMPGMRRLQLIGNKLTNSGLQAVLDRCHRLESLDLRQCLNVNIGGDIRKICSERIKELRSPYDSMEDYPFAAVIWGACYDGHEDWLGHAIHGLDQDGPSANSNHGDYRLCFSMQFTIRTSLDWLGLVVEVLMGLVVVVATVDRSASDDRCGVGRVEVSLVDSNGVVVVG</sequence>
<feature type="transmembrane region" description="Helical" evidence="1">
    <location>
        <begin position="317"/>
        <end position="335"/>
    </location>
</feature>
<reference evidence="2" key="1">
    <citation type="submission" date="2022-12" db="EMBL/GenBank/DDBJ databases">
        <title>Draft genome assemblies for two species of Escallonia (Escalloniales).</title>
        <authorList>
            <person name="Chanderbali A."/>
            <person name="Dervinis C."/>
            <person name="Anghel I."/>
            <person name="Soltis D."/>
            <person name="Soltis P."/>
            <person name="Zapata F."/>
        </authorList>
    </citation>
    <scope>NUCLEOTIDE SEQUENCE</scope>
    <source>
        <strain evidence="2">UCBG92.1500</strain>
        <tissue evidence="2">Leaf</tissue>
    </source>
</reference>
<evidence type="ECO:0000313" key="2">
    <source>
        <dbReference type="EMBL" id="KAK2980544.1"/>
    </source>
</evidence>
<comment type="caution">
    <text evidence="2">The sequence shown here is derived from an EMBL/GenBank/DDBJ whole genome shotgun (WGS) entry which is preliminary data.</text>
</comment>
<protein>
    <submittedName>
        <fullName evidence="2">Uncharacterized protein</fullName>
    </submittedName>
</protein>
<keyword evidence="3" id="KW-1185">Reference proteome</keyword>
<dbReference type="PANTHER" id="PTHR38926">
    <property type="entry name" value="F-BOX DOMAIN CONTAINING PROTEIN, EXPRESSED"/>
    <property type="match status" value="1"/>
</dbReference>
<keyword evidence="1" id="KW-0812">Transmembrane</keyword>
<dbReference type="InterPro" id="IPR032675">
    <property type="entry name" value="LRR_dom_sf"/>
</dbReference>
<dbReference type="PANTHER" id="PTHR38926:SF80">
    <property type="entry name" value="F-BOX DOMAIN, LEUCINE-RICH REPEAT DOMAIN SUPERFAMILY"/>
    <property type="match status" value="1"/>
</dbReference>
<dbReference type="EMBL" id="JAVXUO010001622">
    <property type="protein sequence ID" value="KAK2980544.1"/>
    <property type="molecule type" value="Genomic_DNA"/>
</dbReference>
<gene>
    <name evidence="2" type="ORF">RJ640_015929</name>
</gene>